<dbReference type="EMBL" id="CP036349">
    <property type="protein sequence ID" value="QDV75425.1"/>
    <property type="molecule type" value="Genomic_DNA"/>
</dbReference>
<dbReference type="AlphaFoldDB" id="A0A518KCB7"/>
<keyword evidence="1" id="KW-0472">Membrane</keyword>
<dbReference type="RefSeq" id="WP_145114688.1">
    <property type="nucleotide sequence ID" value="NZ_CP036349.1"/>
</dbReference>
<keyword evidence="1" id="KW-0812">Transmembrane</keyword>
<dbReference type="KEGG" id="bmei:Spa11_36420"/>
<gene>
    <name evidence="2" type="ORF">Spa11_36420</name>
</gene>
<accession>A0A518KCB7</accession>
<evidence type="ECO:0000256" key="1">
    <source>
        <dbReference type="SAM" id="Phobius"/>
    </source>
</evidence>
<name>A0A518KCB7_9BACT</name>
<feature type="transmembrane region" description="Helical" evidence="1">
    <location>
        <begin position="93"/>
        <end position="112"/>
    </location>
</feature>
<reference evidence="2 3" key="1">
    <citation type="submission" date="2019-02" db="EMBL/GenBank/DDBJ databases">
        <title>Deep-cultivation of Planctomycetes and their phenomic and genomic characterization uncovers novel biology.</title>
        <authorList>
            <person name="Wiegand S."/>
            <person name="Jogler M."/>
            <person name="Boedeker C."/>
            <person name="Pinto D."/>
            <person name="Vollmers J."/>
            <person name="Rivas-Marin E."/>
            <person name="Kohn T."/>
            <person name="Peeters S.H."/>
            <person name="Heuer A."/>
            <person name="Rast P."/>
            <person name="Oberbeckmann S."/>
            <person name="Bunk B."/>
            <person name="Jeske O."/>
            <person name="Meyerdierks A."/>
            <person name="Storesund J.E."/>
            <person name="Kallscheuer N."/>
            <person name="Luecker S."/>
            <person name="Lage O.M."/>
            <person name="Pohl T."/>
            <person name="Merkel B.J."/>
            <person name="Hornburger P."/>
            <person name="Mueller R.-W."/>
            <person name="Bruemmer F."/>
            <person name="Labrenz M."/>
            <person name="Spormann A.M."/>
            <person name="Op den Camp H."/>
            <person name="Overmann J."/>
            <person name="Amann R."/>
            <person name="Jetten M.S.M."/>
            <person name="Mascher T."/>
            <person name="Medema M.H."/>
            <person name="Devos D.P."/>
            <person name="Kaster A.-K."/>
            <person name="Ovreas L."/>
            <person name="Rohde M."/>
            <person name="Galperin M.Y."/>
            <person name="Jogler C."/>
        </authorList>
    </citation>
    <scope>NUCLEOTIDE SEQUENCE [LARGE SCALE GENOMIC DNA]</scope>
    <source>
        <strain evidence="2 3">Spa11</strain>
    </source>
</reference>
<proteinExistence type="predicted"/>
<dbReference type="Proteomes" id="UP000316426">
    <property type="component" value="Chromosome"/>
</dbReference>
<organism evidence="2 3">
    <name type="scientific">Botrimarina mediterranea</name>
    <dbReference type="NCBI Taxonomy" id="2528022"/>
    <lineage>
        <taxon>Bacteria</taxon>
        <taxon>Pseudomonadati</taxon>
        <taxon>Planctomycetota</taxon>
        <taxon>Planctomycetia</taxon>
        <taxon>Pirellulales</taxon>
        <taxon>Lacipirellulaceae</taxon>
        <taxon>Botrimarina</taxon>
    </lineage>
</organism>
<protein>
    <submittedName>
        <fullName evidence="2">Uncharacterized protein</fullName>
    </submittedName>
</protein>
<keyword evidence="3" id="KW-1185">Reference proteome</keyword>
<keyword evidence="1" id="KW-1133">Transmembrane helix</keyword>
<evidence type="ECO:0000313" key="2">
    <source>
        <dbReference type="EMBL" id="QDV75425.1"/>
    </source>
</evidence>
<sequence>MKTYATGLGAALVVLGMAALVWGIVGPSMAGGPSAAQRDKAKEFLSAAADMEAAASKGNRAERDAAVAGARDSYRANREAVEAMQAAQKSRQFWLKAGGGAIAALGVGLLLMNRPK</sequence>
<evidence type="ECO:0000313" key="3">
    <source>
        <dbReference type="Proteomes" id="UP000316426"/>
    </source>
</evidence>